<evidence type="ECO:0000256" key="6">
    <source>
        <dbReference type="ARBA" id="ARBA00022821"/>
    </source>
</evidence>
<dbReference type="InterPro" id="IPR044974">
    <property type="entry name" value="Disease_R_plants"/>
</dbReference>
<dbReference type="Proteomes" id="UP001168098">
    <property type="component" value="Unassembled WGS sequence"/>
</dbReference>
<keyword evidence="4" id="KW-0433">Leucine-rich repeat</keyword>
<evidence type="ECO:0000256" key="9">
    <source>
        <dbReference type="ARBA" id="ARBA00061488"/>
    </source>
</evidence>
<dbReference type="InterPro" id="IPR042197">
    <property type="entry name" value="Apaf_helical"/>
</dbReference>
<sequence>MSYDVVVSTPTSSTTAFRYRWDVFLSFRGEDTRHNFTDHLYTQLDRNGIRAFRDNEGLNRGDEISSGLLDAIEDSAAFIAIISPNYASSRWCLEELAKVCECRRLILPVFYQVDPSDVRRQKGRFHEDFGKLEARFGEEKVLRWRKAMEKAGGIAGWVFNGNEEPNLIQTLVKRVLAELSNTPLSVAAYTVGLDSRIEELLNLLDLKSNCIRVLGFHGMGGVGKTTLAKALYNKLVAHFECRSFISNVKETLAQQDGLLSLHNKLINDLSMSEASPVSEVNAGFVAIRRIIHEKQVLLVMDDVDDASQPEVVIGRRKWRECFYGGSRIIITTRDRGVLRDLHENELFEVKDLDFSESLQLFSYHALRREKPTENFWNLSEQIVSLTGGLPLALEVFGSFLYDKRKIKEWEDALQKLKHIRPSNLQDVLKISFDGLDEQEKDIFLDIACFFVKMRLKREDAIDILKGCGFTADITIKVLTEKSLVKTYEDGILWMHDQLRDMGKQIVQHENPSDPGSRSRLWDHNEVMSVLQDHTGTRSIQGIVLEFKKKDASPESSSQNNLQTKHKFTRAILPLKKTIKECFHHKADKERVVILRAKSFQPMVTLRLLQINHVQLGGNCKNIPAELKWLQWKGCPLKTLPSTFCPQKLTVLDLSESKIERVWGCHNKKVAENLMVMNLSGCNSLTDLPDISGHQALEKLILEHCLSLVTIHKSVGDLRTLLHLNLMGCSNLLEFPSDVSGLRHLEILNLSGCTKLKELPKNIGSMISLRELLVDETAIVKLPDSIFRLKKLEKFSLDSCSSLKQLPDCIGKLSSLRELSLNGSALEELPDSIGSLTNLERLSLMRCRLLSAIPDSVGRLRSLIELFICNSSIKELPISIGSLSQLRYFSLSHCQSLIMLPDSIEGLVSLARFQLDGTLLTGVPDEVGSLNMLEMLEMRNCEFFRSFPEINNMSSLTTLILDNSLIMELPESIGKLERLNMLMLNDCKQLQRLPASIGKLKNLCSLLMKGTAVTELPEEFGMLSNLRTLKMAKHPDPEATGEHMELTNLILQENPKPVVLPMSFSNLFLLKELDARAWKISGNISDHFEKLSSLEDLNLGHNNFCSLPSSLQGLSVLKNLFLPHCKEIKSLPPLPSSLIKLNVSNCSALQSVSDLSNLKSLEDLNLTNCKKIMDIPGLQCLKSLKRFYASGCNACLPALKSRITKVALKHLYNLSVPGSEIPNWFVQEIPCFSSHRNLKVTAVVIGVVVCVSVNPQMHNAYSDKVPVIVDVQAKLFRRNEDKPVHSTTLKLEGVTDTNEDQLYLCRFLDFKSLVLMLKDGDKIQVAVRDKPRYNGLVLKKYGIHLIFENDDDDEDEDEEGLDESQQSISERLVRFLKNM</sequence>
<dbReference type="Gene3D" id="3.80.10.10">
    <property type="entry name" value="Ribonuclease Inhibitor"/>
    <property type="match status" value="4"/>
</dbReference>
<organism evidence="11 12">
    <name type="scientific">Vitis rotundifolia</name>
    <name type="common">Muscadine grape</name>
    <dbReference type="NCBI Taxonomy" id="103349"/>
    <lineage>
        <taxon>Eukaryota</taxon>
        <taxon>Viridiplantae</taxon>
        <taxon>Streptophyta</taxon>
        <taxon>Embryophyta</taxon>
        <taxon>Tracheophyta</taxon>
        <taxon>Spermatophyta</taxon>
        <taxon>Magnoliopsida</taxon>
        <taxon>eudicotyledons</taxon>
        <taxon>Gunneridae</taxon>
        <taxon>Pentapetalae</taxon>
        <taxon>rosids</taxon>
        <taxon>Vitales</taxon>
        <taxon>Vitaceae</taxon>
        <taxon>Viteae</taxon>
        <taxon>Vitis</taxon>
    </lineage>
</organism>
<dbReference type="InterPro" id="IPR032675">
    <property type="entry name" value="LRR_dom_sf"/>
</dbReference>
<dbReference type="GO" id="GO:0050832">
    <property type="term" value="P:defense response to fungus"/>
    <property type="evidence" value="ECO:0007669"/>
    <property type="project" value="UniProtKB-ARBA"/>
</dbReference>
<evidence type="ECO:0000259" key="10">
    <source>
        <dbReference type="PROSITE" id="PS50104"/>
    </source>
</evidence>
<dbReference type="GO" id="GO:0043531">
    <property type="term" value="F:ADP binding"/>
    <property type="evidence" value="ECO:0007669"/>
    <property type="project" value="InterPro"/>
</dbReference>
<dbReference type="SUPFAM" id="SSF52540">
    <property type="entry name" value="P-loop containing nucleoside triphosphate hydrolases"/>
    <property type="match status" value="1"/>
</dbReference>
<dbReference type="GO" id="GO:0005737">
    <property type="term" value="C:cytoplasm"/>
    <property type="evidence" value="ECO:0007669"/>
    <property type="project" value="UniProtKB-SubCell"/>
</dbReference>
<dbReference type="InterPro" id="IPR001611">
    <property type="entry name" value="Leu-rich_rpt"/>
</dbReference>
<dbReference type="InterPro" id="IPR003593">
    <property type="entry name" value="AAA+_ATPase"/>
</dbReference>
<dbReference type="FunFam" id="3.40.50.10140:FF:000007">
    <property type="entry name" value="Disease resistance protein (TIR-NBS-LRR class)"/>
    <property type="match status" value="1"/>
</dbReference>
<dbReference type="InterPro" id="IPR000157">
    <property type="entry name" value="TIR_dom"/>
</dbReference>
<reference evidence="11 12" key="1">
    <citation type="journal article" date="2023" name="BMC Biotechnol.">
        <title>Vitis rotundifolia cv Carlos genome sequencing.</title>
        <authorList>
            <person name="Huff M."/>
            <person name="Hulse-Kemp A."/>
            <person name="Scheffler B."/>
            <person name="Youngblood R."/>
            <person name="Simpson S."/>
            <person name="Babiker E."/>
            <person name="Staton M."/>
        </authorList>
    </citation>
    <scope>NUCLEOTIDE SEQUENCE [LARGE SCALE GENOMIC DNA]</scope>
    <source>
        <tissue evidence="11">Leaf</tissue>
    </source>
</reference>
<evidence type="ECO:0000256" key="1">
    <source>
        <dbReference type="ARBA" id="ARBA00004123"/>
    </source>
</evidence>
<dbReference type="SMART" id="SM00369">
    <property type="entry name" value="LRR_TYP"/>
    <property type="match status" value="8"/>
</dbReference>
<dbReference type="Gene3D" id="1.10.8.430">
    <property type="entry name" value="Helical domain of apoptotic protease-activating factors"/>
    <property type="match status" value="1"/>
</dbReference>
<dbReference type="SMART" id="SM00382">
    <property type="entry name" value="AAA"/>
    <property type="match status" value="1"/>
</dbReference>
<dbReference type="PROSITE" id="PS50104">
    <property type="entry name" value="TIR"/>
    <property type="match status" value="1"/>
</dbReference>
<dbReference type="InterPro" id="IPR003591">
    <property type="entry name" value="Leu-rich_rpt_typical-subtyp"/>
</dbReference>
<dbReference type="SMART" id="SM00255">
    <property type="entry name" value="TIR"/>
    <property type="match status" value="1"/>
</dbReference>
<dbReference type="Pfam" id="PF23282">
    <property type="entry name" value="WHD_ROQ1"/>
    <property type="match status" value="1"/>
</dbReference>
<evidence type="ECO:0000313" key="11">
    <source>
        <dbReference type="EMBL" id="KAJ9709138.1"/>
    </source>
</evidence>
<dbReference type="PROSITE" id="PS51450">
    <property type="entry name" value="LRR"/>
    <property type="match status" value="2"/>
</dbReference>
<dbReference type="Pfam" id="PF01582">
    <property type="entry name" value="TIR"/>
    <property type="match status" value="1"/>
</dbReference>
<comment type="similarity">
    <text evidence="9">Belongs to the disease resistance TIR-NB-LRR family.</text>
</comment>
<keyword evidence="5" id="KW-0677">Repeat</keyword>
<dbReference type="Pfam" id="PF23598">
    <property type="entry name" value="LRR_14"/>
    <property type="match status" value="2"/>
</dbReference>
<dbReference type="EMBL" id="JARBHA010000001">
    <property type="protein sequence ID" value="KAJ9709138.1"/>
    <property type="molecule type" value="Genomic_DNA"/>
</dbReference>
<evidence type="ECO:0000256" key="3">
    <source>
        <dbReference type="ARBA" id="ARBA00022490"/>
    </source>
</evidence>
<dbReference type="PANTHER" id="PTHR11017:SF385">
    <property type="entry name" value="DISEASE RESISTANCE PROTEIN (TIR-NBS-LRR CLASS)-RELATED"/>
    <property type="match status" value="1"/>
</dbReference>
<feature type="domain" description="TIR" evidence="10">
    <location>
        <begin position="19"/>
        <end position="179"/>
    </location>
</feature>
<keyword evidence="3" id="KW-0963">Cytoplasm</keyword>
<accession>A0AA39AMF0</accession>
<dbReference type="GO" id="GO:0043068">
    <property type="term" value="P:positive regulation of programmed cell death"/>
    <property type="evidence" value="ECO:0007669"/>
    <property type="project" value="UniProtKB-ARBA"/>
</dbReference>
<dbReference type="InterPro" id="IPR055414">
    <property type="entry name" value="LRR_R13L4/SHOC2-like"/>
</dbReference>
<dbReference type="Gene3D" id="3.40.50.300">
    <property type="entry name" value="P-loop containing nucleotide triphosphate hydrolases"/>
    <property type="match status" value="1"/>
</dbReference>
<dbReference type="PRINTS" id="PR00364">
    <property type="entry name" value="DISEASERSIST"/>
</dbReference>
<dbReference type="Gene3D" id="3.40.50.10140">
    <property type="entry name" value="Toll/interleukin-1 receptor homology (TIR) domain"/>
    <property type="match status" value="1"/>
</dbReference>
<evidence type="ECO:0000313" key="12">
    <source>
        <dbReference type="Proteomes" id="UP001168098"/>
    </source>
</evidence>
<dbReference type="InterPro" id="IPR058192">
    <property type="entry name" value="WHD_ROQ1-like"/>
</dbReference>
<dbReference type="Pfam" id="PF00931">
    <property type="entry name" value="NB-ARC"/>
    <property type="match status" value="1"/>
</dbReference>
<comment type="caution">
    <text evidence="11">The sequence shown here is derived from an EMBL/GenBank/DDBJ whole genome shotgun (WGS) entry which is preliminary data.</text>
</comment>
<dbReference type="SUPFAM" id="SSF52058">
    <property type="entry name" value="L domain-like"/>
    <property type="match status" value="2"/>
</dbReference>
<dbReference type="InterPro" id="IPR027417">
    <property type="entry name" value="P-loop_NTPase"/>
</dbReference>
<proteinExistence type="inferred from homology"/>
<dbReference type="GO" id="GO:0007165">
    <property type="term" value="P:signal transduction"/>
    <property type="evidence" value="ECO:0007669"/>
    <property type="project" value="InterPro"/>
</dbReference>
<dbReference type="PANTHER" id="PTHR11017">
    <property type="entry name" value="LEUCINE-RICH REPEAT-CONTAINING PROTEIN"/>
    <property type="match status" value="1"/>
</dbReference>
<dbReference type="InterPro" id="IPR002182">
    <property type="entry name" value="NB-ARC"/>
</dbReference>
<keyword evidence="7" id="KW-0520">NAD</keyword>
<evidence type="ECO:0000256" key="2">
    <source>
        <dbReference type="ARBA" id="ARBA00004496"/>
    </source>
</evidence>
<evidence type="ECO:0000256" key="7">
    <source>
        <dbReference type="ARBA" id="ARBA00023027"/>
    </source>
</evidence>
<evidence type="ECO:0000256" key="4">
    <source>
        <dbReference type="ARBA" id="ARBA00022614"/>
    </source>
</evidence>
<comment type="subcellular location">
    <subcellularLocation>
        <location evidence="2">Cytoplasm</location>
    </subcellularLocation>
    <subcellularLocation>
        <location evidence="1">Nucleus</location>
    </subcellularLocation>
</comment>
<dbReference type="InterPro" id="IPR035897">
    <property type="entry name" value="Toll_tir_struct_dom_sf"/>
</dbReference>
<evidence type="ECO:0000256" key="8">
    <source>
        <dbReference type="ARBA" id="ARBA00023242"/>
    </source>
</evidence>
<dbReference type="GO" id="GO:0005634">
    <property type="term" value="C:nucleus"/>
    <property type="evidence" value="ECO:0007669"/>
    <property type="project" value="UniProtKB-SubCell"/>
</dbReference>
<keyword evidence="12" id="KW-1185">Reference proteome</keyword>
<keyword evidence="6" id="KW-0611">Plant defense</keyword>
<gene>
    <name evidence="11" type="ORF">PVL29_000886</name>
</gene>
<name>A0AA39AMF0_VITRO</name>
<protein>
    <recommendedName>
        <fullName evidence="10">TIR domain-containing protein</fullName>
    </recommendedName>
</protein>
<dbReference type="SUPFAM" id="SSF52200">
    <property type="entry name" value="Toll/Interleukin receptor TIR domain"/>
    <property type="match status" value="1"/>
</dbReference>
<evidence type="ECO:0000256" key="5">
    <source>
        <dbReference type="ARBA" id="ARBA00022737"/>
    </source>
</evidence>
<keyword evidence="8" id="KW-0539">Nucleus</keyword>